<evidence type="ECO:0000256" key="4">
    <source>
        <dbReference type="ARBA" id="ARBA00022741"/>
    </source>
</evidence>
<dbReference type="Pfam" id="PF00664">
    <property type="entry name" value="ABC_membrane"/>
    <property type="match status" value="1"/>
</dbReference>
<evidence type="ECO:0000256" key="2">
    <source>
        <dbReference type="ARBA" id="ARBA00005417"/>
    </source>
</evidence>
<dbReference type="GO" id="GO:0016887">
    <property type="term" value="F:ATP hydrolysis activity"/>
    <property type="evidence" value="ECO:0007669"/>
    <property type="project" value="InterPro"/>
</dbReference>
<dbReference type="EMBL" id="CABWKQ010000031">
    <property type="protein sequence ID" value="VWX38133.1"/>
    <property type="molecule type" value="Genomic_DNA"/>
</dbReference>
<dbReference type="Gene3D" id="3.40.50.300">
    <property type="entry name" value="P-loop containing nucleotide triphosphate hydrolases"/>
    <property type="match status" value="1"/>
</dbReference>
<evidence type="ECO:0000256" key="6">
    <source>
        <dbReference type="ARBA" id="ARBA00022989"/>
    </source>
</evidence>
<feature type="transmembrane region" description="Helical" evidence="8">
    <location>
        <begin position="30"/>
        <end position="53"/>
    </location>
</feature>
<dbReference type="InterPro" id="IPR003593">
    <property type="entry name" value="AAA+_ATPase"/>
</dbReference>
<dbReference type="SUPFAM" id="SSF90123">
    <property type="entry name" value="ABC transporter transmembrane region"/>
    <property type="match status" value="1"/>
</dbReference>
<organism evidence="11 12">
    <name type="scientific">Exiguobacterium oxidotolerans</name>
    <dbReference type="NCBI Taxonomy" id="223958"/>
    <lineage>
        <taxon>Bacteria</taxon>
        <taxon>Bacillati</taxon>
        <taxon>Bacillota</taxon>
        <taxon>Bacilli</taxon>
        <taxon>Bacillales</taxon>
        <taxon>Bacillales Family XII. Incertae Sedis</taxon>
        <taxon>Exiguobacterium</taxon>
    </lineage>
</organism>
<keyword evidence="12" id="KW-1185">Reference proteome</keyword>
<dbReference type="Pfam" id="PF00005">
    <property type="entry name" value="ABC_tran"/>
    <property type="match status" value="1"/>
</dbReference>
<evidence type="ECO:0000313" key="11">
    <source>
        <dbReference type="EMBL" id="VWX38133.1"/>
    </source>
</evidence>
<comment type="similarity">
    <text evidence="2">Belongs to the ABC transporter superfamily.</text>
</comment>
<feature type="domain" description="ABC transmembrane type-1" evidence="10">
    <location>
        <begin position="31"/>
        <end position="320"/>
    </location>
</feature>
<keyword evidence="7 8" id="KW-0472">Membrane</keyword>
<comment type="subcellular location">
    <subcellularLocation>
        <location evidence="1">Cell membrane</location>
        <topology evidence="1">Multi-pass membrane protein</topology>
    </subcellularLocation>
</comment>
<dbReference type="InterPro" id="IPR039421">
    <property type="entry name" value="Type_1_exporter"/>
</dbReference>
<dbReference type="GO" id="GO:0005886">
    <property type="term" value="C:plasma membrane"/>
    <property type="evidence" value="ECO:0007669"/>
    <property type="project" value="UniProtKB-SubCell"/>
</dbReference>
<evidence type="ECO:0000259" key="9">
    <source>
        <dbReference type="PROSITE" id="PS50893"/>
    </source>
</evidence>
<proteinExistence type="inferred from homology"/>
<keyword evidence="3 8" id="KW-0812">Transmembrane</keyword>
<dbReference type="AlphaFoldDB" id="A0A653IGV9"/>
<dbReference type="PROSITE" id="PS50893">
    <property type="entry name" value="ABC_TRANSPORTER_2"/>
    <property type="match status" value="1"/>
</dbReference>
<keyword evidence="5 11" id="KW-0067">ATP-binding</keyword>
<keyword evidence="6 8" id="KW-1133">Transmembrane helix</keyword>
<dbReference type="SUPFAM" id="SSF52540">
    <property type="entry name" value="P-loop containing nucleoside triphosphate hydrolases"/>
    <property type="match status" value="1"/>
</dbReference>
<dbReference type="InterPro" id="IPR027417">
    <property type="entry name" value="P-loop_NTPase"/>
</dbReference>
<keyword evidence="4" id="KW-0547">Nucleotide-binding</keyword>
<name>A0A653IGV9_9BACL</name>
<dbReference type="InterPro" id="IPR017871">
    <property type="entry name" value="ABC_transporter-like_CS"/>
</dbReference>
<feature type="transmembrane region" description="Helical" evidence="8">
    <location>
        <begin position="262"/>
        <end position="285"/>
    </location>
</feature>
<dbReference type="SMART" id="SM00382">
    <property type="entry name" value="AAA"/>
    <property type="match status" value="1"/>
</dbReference>
<evidence type="ECO:0000313" key="12">
    <source>
        <dbReference type="Proteomes" id="UP000439752"/>
    </source>
</evidence>
<dbReference type="PROSITE" id="PS00211">
    <property type="entry name" value="ABC_TRANSPORTER_1"/>
    <property type="match status" value="1"/>
</dbReference>
<evidence type="ECO:0000259" key="10">
    <source>
        <dbReference type="PROSITE" id="PS50929"/>
    </source>
</evidence>
<feature type="domain" description="ABC transporter" evidence="9">
    <location>
        <begin position="354"/>
        <end position="589"/>
    </location>
</feature>
<dbReference type="GO" id="GO:0005524">
    <property type="term" value="F:ATP binding"/>
    <property type="evidence" value="ECO:0007669"/>
    <property type="project" value="UniProtKB-KW"/>
</dbReference>
<sequence>MGKETQQQKNKAPGSIRRYMQFVKPYKKQILLTVFVGIIKFSIPLGLPLLYKYIIDNLLTDNTVPLAERSKELAYLIGAGFFVFLVVKPPLEFVRQYLAQWSASKILFDVRNNLFDHVQKLSLRFYSNTKTGEVISRIINDVEQTKDFVVTGLMNLWLDMITIFIAIAIMWTINPKLTLVAIIPLPFYAFAVKFFYGRLRSLTRDRSAALAELQGHLTERVNGMAVIRSFALEPHENKAFKGQNDGFLKAALRQTNWNARTYVVVSTITDFAPILIFGTAAFFVLNGQVTIGTMVAFIGYIDRLYAPLGRLVNSSTTLTQSIASMDRMFEFLDEPYDITEKAHAKDPVAVKGNVQFEDISFSYEEDGELAINRLTLDVQAGERIAFVGMSGGGKSTLVSLIPRFYDVSSGRITLDGVDIRDLKLRGLRDQIGMVMQESILFSESVEMNIKMGNPEATEEEVIAAAKAANAHEFIERLPQGYKTAVGERGVKLSGGQKQRLAIARVFLKNPPILILDEATSALDLESESMIQDSLARLAKGRTTFTVAHRLSTITDADKIVVIENGQITELGRHEELMRKRGAYFELYAIQNLELVE</sequence>
<evidence type="ECO:0000256" key="1">
    <source>
        <dbReference type="ARBA" id="ARBA00004651"/>
    </source>
</evidence>
<dbReference type="Gene3D" id="1.20.1560.10">
    <property type="entry name" value="ABC transporter type 1, transmembrane domain"/>
    <property type="match status" value="1"/>
</dbReference>
<reference evidence="11 12" key="1">
    <citation type="submission" date="2019-10" db="EMBL/GenBank/DDBJ databases">
        <authorList>
            <person name="Karimi E."/>
        </authorList>
    </citation>
    <scope>NUCLEOTIDE SEQUENCE [LARGE SCALE GENOMIC DNA]</scope>
    <source>
        <strain evidence="11">Exiguobacterium sp. 9Y</strain>
    </source>
</reference>
<feature type="transmembrane region" description="Helical" evidence="8">
    <location>
        <begin position="177"/>
        <end position="196"/>
    </location>
</feature>
<protein>
    <submittedName>
        <fullName evidence="11">Putative ABC transporter (ATP-binding protein)</fullName>
    </submittedName>
</protein>
<dbReference type="GO" id="GO:0015421">
    <property type="term" value="F:ABC-type oligopeptide transporter activity"/>
    <property type="evidence" value="ECO:0007669"/>
    <property type="project" value="TreeGrafter"/>
</dbReference>
<evidence type="ECO:0000256" key="3">
    <source>
        <dbReference type="ARBA" id="ARBA00022692"/>
    </source>
</evidence>
<dbReference type="Proteomes" id="UP000439752">
    <property type="component" value="Unassembled WGS sequence"/>
</dbReference>
<evidence type="ECO:0000256" key="7">
    <source>
        <dbReference type="ARBA" id="ARBA00023136"/>
    </source>
</evidence>
<dbReference type="PROSITE" id="PS50929">
    <property type="entry name" value="ABC_TM1F"/>
    <property type="match status" value="1"/>
</dbReference>
<accession>A0A653IGV9</accession>
<dbReference type="PANTHER" id="PTHR43394">
    <property type="entry name" value="ATP-DEPENDENT PERMEASE MDL1, MITOCHONDRIAL"/>
    <property type="match status" value="1"/>
</dbReference>
<dbReference type="InterPro" id="IPR011527">
    <property type="entry name" value="ABC1_TM_dom"/>
</dbReference>
<feature type="transmembrane region" description="Helical" evidence="8">
    <location>
        <begin position="148"/>
        <end position="171"/>
    </location>
</feature>
<evidence type="ECO:0000256" key="5">
    <source>
        <dbReference type="ARBA" id="ARBA00022840"/>
    </source>
</evidence>
<gene>
    <name evidence="11" type="primary">ygaD</name>
    <name evidence="11" type="ORF">EXIGUO9Y_370005</name>
</gene>
<dbReference type="InterPro" id="IPR036640">
    <property type="entry name" value="ABC1_TM_sf"/>
</dbReference>
<evidence type="ECO:0000256" key="8">
    <source>
        <dbReference type="SAM" id="Phobius"/>
    </source>
</evidence>
<dbReference type="PANTHER" id="PTHR43394:SF1">
    <property type="entry name" value="ATP-BINDING CASSETTE SUB-FAMILY B MEMBER 10, MITOCHONDRIAL"/>
    <property type="match status" value="1"/>
</dbReference>
<feature type="transmembrane region" description="Helical" evidence="8">
    <location>
        <begin position="73"/>
        <end position="91"/>
    </location>
</feature>
<dbReference type="RefSeq" id="WP_159173885.1">
    <property type="nucleotide sequence ID" value="NZ_LR732312.1"/>
</dbReference>
<dbReference type="FunFam" id="3.40.50.300:FF:000218">
    <property type="entry name" value="Multidrug ABC transporter ATP-binding protein"/>
    <property type="match status" value="1"/>
</dbReference>
<dbReference type="InterPro" id="IPR003439">
    <property type="entry name" value="ABC_transporter-like_ATP-bd"/>
</dbReference>